<dbReference type="EC" id="3.4.11.-" evidence="10"/>
<dbReference type="Pfam" id="PF02127">
    <property type="entry name" value="Peptidase_M18"/>
    <property type="match status" value="1"/>
</dbReference>
<evidence type="ECO:0000313" key="12">
    <source>
        <dbReference type="Proteomes" id="UP000298133"/>
    </source>
</evidence>
<evidence type="ECO:0000256" key="8">
    <source>
        <dbReference type="ARBA" id="ARBA00023049"/>
    </source>
</evidence>
<dbReference type="SUPFAM" id="SSF101821">
    <property type="entry name" value="Aminopeptidase/glucanase lid domain"/>
    <property type="match status" value="1"/>
</dbReference>
<protein>
    <recommendedName>
        <fullName evidence="10">M18 family aminopeptidase</fullName>
        <ecNumber evidence="10">3.4.11.-</ecNumber>
    </recommendedName>
</protein>
<dbReference type="Proteomes" id="UP000298133">
    <property type="component" value="Unassembled WGS sequence"/>
</dbReference>
<dbReference type="PANTHER" id="PTHR28570">
    <property type="entry name" value="ASPARTYL AMINOPEPTIDASE"/>
    <property type="match status" value="1"/>
</dbReference>
<reference evidence="11 12" key="1">
    <citation type="submission" date="2019-03" db="EMBL/GenBank/DDBJ databases">
        <title>Draft genome of Gammaproteobacteria bacterium LSUCC0057, a member of the SAR92 clade.</title>
        <authorList>
            <person name="Lanclos V.C."/>
            <person name="Doiron C."/>
            <person name="Henson M.W."/>
            <person name="Thrash J.C."/>
        </authorList>
    </citation>
    <scope>NUCLEOTIDE SEQUENCE [LARGE SCALE GENOMIC DNA]</scope>
    <source>
        <strain evidence="11 12">LSUCC0057</strain>
    </source>
</reference>
<name>A0A4Y8ULJ0_9GAMM</name>
<keyword evidence="6 9" id="KW-0378">Hydrolase</keyword>
<dbReference type="EMBL" id="SPIA01000001">
    <property type="protein sequence ID" value="TFH68509.1"/>
    <property type="molecule type" value="Genomic_DNA"/>
</dbReference>
<evidence type="ECO:0000256" key="2">
    <source>
        <dbReference type="ARBA" id="ARBA00008290"/>
    </source>
</evidence>
<keyword evidence="3 9" id="KW-0031">Aminopeptidase</keyword>
<comment type="similarity">
    <text evidence="2 9">Belongs to the peptidase M18 family.</text>
</comment>
<evidence type="ECO:0000256" key="10">
    <source>
        <dbReference type="RuleBase" id="RU004387"/>
    </source>
</evidence>
<gene>
    <name evidence="11" type="ORF">E3W66_00680</name>
</gene>
<dbReference type="GO" id="GO:0008237">
    <property type="term" value="F:metallopeptidase activity"/>
    <property type="evidence" value="ECO:0007669"/>
    <property type="project" value="UniProtKB-KW"/>
</dbReference>
<keyword evidence="5 9" id="KW-0479">Metal-binding</keyword>
<evidence type="ECO:0000256" key="7">
    <source>
        <dbReference type="ARBA" id="ARBA00022833"/>
    </source>
</evidence>
<sequence length="427" mass="45325">MTDSGQFNSELMAFLDASPTPFHAVQSMQQRLQQAGFVRLDESQPWQLQPAGRYFTTRNGSSLIAFVRGTAALPEGGLRLIGAHTDSPCLMIKPHADLYAHGYHQLSVEVYGGALLNPWFDRDLSIAGRIVVSADGQLRSRLIDFKRPMAVIPSLAIHLDREANSDRTINPQNDIKPILLQGGDSSLQAIIAEQFMAADEQLVDYELSLYDCAGATLSGADSQFISSARLDNLLSCFVGLQSLLASDASHTAVLVCNDHEEVGSVSAVGADGPFLQAVLGRICGDQLDSALATSLLLSCDNAHALHPNFPAVHDAAHLPQLNGGPVIKTNVKQRYASNALGAALVKQLAGRCGVPLQSFVARNDMGCGSTIGPISAAKLGVNTLDIGIPQLAMHSARELTGASDPLRLVTLLTAFINSVAPLCVIAD</sequence>
<dbReference type="GO" id="GO:0005737">
    <property type="term" value="C:cytoplasm"/>
    <property type="evidence" value="ECO:0007669"/>
    <property type="project" value="UniProtKB-ARBA"/>
</dbReference>
<dbReference type="InterPro" id="IPR001948">
    <property type="entry name" value="Peptidase_M18"/>
</dbReference>
<evidence type="ECO:0000256" key="1">
    <source>
        <dbReference type="ARBA" id="ARBA00001947"/>
    </source>
</evidence>
<dbReference type="PANTHER" id="PTHR28570:SF3">
    <property type="entry name" value="ASPARTYL AMINOPEPTIDASE"/>
    <property type="match status" value="1"/>
</dbReference>
<evidence type="ECO:0000256" key="9">
    <source>
        <dbReference type="RuleBase" id="RU004386"/>
    </source>
</evidence>
<dbReference type="SUPFAM" id="SSF53187">
    <property type="entry name" value="Zn-dependent exopeptidases"/>
    <property type="match status" value="1"/>
</dbReference>
<dbReference type="CDD" id="cd05658">
    <property type="entry name" value="M18_DAP"/>
    <property type="match status" value="1"/>
</dbReference>
<dbReference type="PRINTS" id="PR00932">
    <property type="entry name" value="AMINO1PTASE"/>
</dbReference>
<evidence type="ECO:0000256" key="6">
    <source>
        <dbReference type="ARBA" id="ARBA00022801"/>
    </source>
</evidence>
<dbReference type="NCBIfam" id="NF002759">
    <property type="entry name" value="PRK02813.1"/>
    <property type="match status" value="1"/>
</dbReference>
<evidence type="ECO:0000256" key="5">
    <source>
        <dbReference type="ARBA" id="ARBA00022723"/>
    </source>
</evidence>
<accession>A0A4Y8ULJ0</accession>
<comment type="cofactor">
    <cofactor evidence="1 10">
        <name>Zn(2+)</name>
        <dbReference type="ChEBI" id="CHEBI:29105"/>
    </cofactor>
</comment>
<dbReference type="GO" id="GO:0008270">
    <property type="term" value="F:zinc ion binding"/>
    <property type="evidence" value="ECO:0007669"/>
    <property type="project" value="InterPro"/>
</dbReference>
<organism evidence="11 12">
    <name type="scientific">Gammaproteobacteria bacterium LSUCC0057</name>
    <dbReference type="NCBI Taxonomy" id="2559237"/>
    <lineage>
        <taxon>Bacteria</taxon>
        <taxon>Pseudomonadati</taxon>
        <taxon>Pseudomonadota</taxon>
        <taxon>Gammaproteobacteria</taxon>
        <taxon>Cellvibrionales</taxon>
        <taxon>Porticoccaceae</taxon>
        <taxon>SAR92 clade</taxon>
    </lineage>
</organism>
<dbReference type="GO" id="GO:0004177">
    <property type="term" value="F:aminopeptidase activity"/>
    <property type="evidence" value="ECO:0007669"/>
    <property type="project" value="UniProtKB-KW"/>
</dbReference>
<evidence type="ECO:0000256" key="4">
    <source>
        <dbReference type="ARBA" id="ARBA00022670"/>
    </source>
</evidence>
<proteinExistence type="inferred from homology"/>
<dbReference type="OrthoDB" id="5288740at2"/>
<comment type="caution">
    <text evidence="11">The sequence shown here is derived from an EMBL/GenBank/DDBJ whole genome shotgun (WGS) entry which is preliminary data.</text>
</comment>
<keyword evidence="7 9" id="KW-0862">Zinc</keyword>
<evidence type="ECO:0000313" key="11">
    <source>
        <dbReference type="EMBL" id="TFH68509.1"/>
    </source>
</evidence>
<keyword evidence="8 9" id="KW-0482">Metalloprotease</keyword>
<dbReference type="AlphaFoldDB" id="A0A4Y8ULJ0"/>
<dbReference type="Gene3D" id="3.40.630.10">
    <property type="entry name" value="Zn peptidases"/>
    <property type="match status" value="1"/>
</dbReference>
<keyword evidence="4 9" id="KW-0645">Protease</keyword>
<dbReference type="GO" id="GO:0006508">
    <property type="term" value="P:proteolysis"/>
    <property type="evidence" value="ECO:0007669"/>
    <property type="project" value="UniProtKB-KW"/>
</dbReference>
<dbReference type="InterPro" id="IPR023358">
    <property type="entry name" value="Peptidase_M18_dom2"/>
</dbReference>
<dbReference type="Gene3D" id="2.30.250.10">
    <property type="entry name" value="Aminopeptidase i, Domain 2"/>
    <property type="match status" value="1"/>
</dbReference>
<keyword evidence="12" id="KW-1185">Reference proteome</keyword>
<evidence type="ECO:0000256" key="3">
    <source>
        <dbReference type="ARBA" id="ARBA00022438"/>
    </source>
</evidence>